<dbReference type="InterPro" id="IPR036397">
    <property type="entry name" value="RNaseH_sf"/>
</dbReference>
<dbReference type="GO" id="GO:0006139">
    <property type="term" value="P:nucleobase-containing compound metabolic process"/>
    <property type="evidence" value="ECO:0007669"/>
    <property type="project" value="InterPro"/>
</dbReference>
<dbReference type="PANTHER" id="PTHR22744:SF14">
    <property type="entry name" value="BTB DOMAIN-CONTAINING PROTEIN-RELATED"/>
    <property type="match status" value="1"/>
</dbReference>
<dbReference type="GO" id="GO:0008408">
    <property type="term" value="F:3'-5' exonuclease activity"/>
    <property type="evidence" value="ECO:0007669"/>
    <property type="project" value="InterPro"/>
</dbReference>
<dbReference type="Pfam" id="PF01612">
    <property type="entry name" value="DNA_pol_A_exo1"/>
    <property type="match status" value="1"/>
</dbReference>
<reference evidence="4" key="1">
    <citation type="submission" date="2011-07" db="EMBL/GenBank/DDBJ databases">
        <authorList>
            <consortium name="Caenorhabditis brenneri Sequencing and Analysis Consortium"/>
            <person name="Wilson R.K."/>
        </authorList>
    </citation>
    <scope>NUCLEOTIDE SEQUENCE [LARGE SCALE GENOMIC DNA]</scope>
    <source>
        <strain evidence="4">PB2801</strain>
    </source>
</reference>
<evidence type="ECO:0000259" key="2">
    <source>
        <dbReference type="PROSITE" id="PS50097"/>
    </source>
</evidence>
<feature type="chain" id="PRO_5003406901" description="BTB domain-containing protein" evidence="1">
    <location>
        <begin position="22"/>
        <end position="702"/>
    </location>
</feature>
<feature type="domain" description="BTB" evidence="2">
    <location>
        <begin position="139"/>
        <end position="206"/>
    </location>
</feature>
<dbReference type="STRING" id="135651.G0P567"/>
<name>G0P567_CAEBE</name>
<gene>
    <name evidence="3" type="ORF">CAEBREN_08513</name>
</gene>
<dbReference type="InterPro" id="IPR000210">
    <property type="entry name" value="BTB/POZ_dom"/>
</dbReference>
<dbReference type="PROSITE" id="PS50097">
    <property type="entry name" value="BTB"/>
    <property type="match status" value="2"/>
</dbReference>
<dbReference type="Proteomes" id="UP000008068">
    <property type="component" value="Unassembled WGS sequence"/>
</dbReference>
<dbReference type="GO" id="GO:0003676">
    <property type="term" value="F:nucleic acid binding"/>
    <property type="evidence" value="ECO:0007669"/>
    <property type="project" value="InterPro"/>
</dbReference>
<dbReference type="AlphaFoldDB" id="G0P567"/>
<dbReference type="InterPro" id="IPR002562">
    <property type="entry name" value="3'-5'_exonuclease_dom"/>
</dbReference>
<dbReference type="OrthoDB" id="684045at2759"/>
<dbReference type="InterPro" id="IPR012337">
    <property type="entry name" value="RNaseH-like_sf"/>
</dbReference>
<dbReference type="PANTHER" id="PTHR22744">
    <property type="entry name" value="HELIX LOOP HELIX PROTEIN 21-RELATED"/>
    <property type="match status" value="1"/>
</dbReference>
<protein>
    <recommendedName>
        <fullName evidence="2">BTB domain-containing protein</fullName>
    </recommendedName>
</protein>
<keyword evidence="1" id="KW-0732">Signal</keyword>
<dbReference type="InParanoid" id="G0P567"/>
<dbReference type="Gene3D" id="3.30.710.10">
    <property type="entry name" value="Potassium Channel Kv1.1, Chain A"/>
    <property type="match status" value="2"/>
</dbReference>
<dbReference type="CDD" id="cd18186">
    <property type="entry name" value="BTB_POZ_ZBTB_KLHL-like"/>
    <property type="match status" value="2"/>
</dbReference>
<evidence type="ECO:0000313" key="3">
    <source>
        <dbReference type="EMBL" id="EGT45224.1"/>
    </source>
</evidence>
<dbReference type="Gene3D" id="3.30.420.10">
    <property type="entry name" value="Ribonuclease H-like superfamily/Ribonuclease H"/>
    <property type="match status" value="1"/>
</dbReference>
<dbReference type="SUPFAM" id="SSF54695">
    <property type="entry name" value="POZ domain"/>
    <property type="match status" value="2"/>
</dbReference>
<keyword evidence="4" id="KW-1185">Reference proteome</keyword>
<dbReference type="InterPro" id="IPR011333">
    <property type="entry name" value="SKP1/BTB/POZ_sf"/>
</dbReference>
<feature type="domain" description="BTB" evidence="2">
    <location>
        <begin position="342"/>
        <end position="409"/>
    </location>
</feature>
<feature type="signal peptide" evidence="1">
    <location>
        <begin position="1"/>
        <end position="21"/>
    </location>
</feature>
<dbReference type="EMBL" id="GL380075">
    <property type="protein sequence ID" value="EGT45224.1"/>
    <property type="molecule type" value="Genomic_DNA"/>
</dbReference>
<dbReference type="HOGENOM" id="CLU_392897_0_0_1"/>
<accession>G0P567</accession>
<dbReference type="SUPFAM" id="SSF53098">
    <property type="entry name" value="Ribonuclease H-like"/>
    <property type="match status" value="1"/>
</dbReference>
<proteinExistence type="predicted"/>
<evidence type="ECO:0000313" key="4">
    <source>
        <dbReference type="Proteomes" id="UP000008068"/>
    </source>
</evidence>
<evidence type="ECO:0000256" key="1">
    <source>
        <dbReference type="SAM" id="SignalP"/>
    </source>
</evidence>
<dbReference type="Pfam" id="PF00651">
    <property type="entry name" value="BTB"/>
    <property type="match status" value="2"/>
</dbReference>
<organism evidence="4">
    <name type="scientific">Caenorhabditis brenneri</name>
    <name type="common">Nematode worm</name>
    <dbReference type="NCBI Taxonomy" id="135651"/>
    <lineage>
        <taxon>Eukaryota</taxon>
        <taxon>Metazoa</taxon>
        <taxon>Ecdysozoa</taxon>
        <taxon>Nematoda</taxon>
        <taxon>Chromadorea</taxon>
        <taxon>Rhabditida</taxon>
        <taxon>Rhabditina</taxon>
        <taxon>Rhabditomorpha</taxon>
        <taxon>Rhabditoidea</taxon>
        <taxon>Rhabditidae</taxon>
        <taxon>Peloderinae</taxon>
        <taxon>Caenorhabditis</taxon>
    </lineage>
</organism>
<sequence length="702" mass="80079">MRGSLLALLLLIVPFFAFAVADETASTGKRTTETQDPNIYEKTCAKSDKTDVILVVDGKKLHVNKAPINTIWKISLIMLYHCIHQKRIISVCPSIRNLIVSSQVQQKKNYLTTFFLLIKMTETPEPSIYEKTFAKSERTDAILVVDGKKLHVNKALLSYHSDYFNSLFNSDFTEKSKKEIEIKDVDFEDFATLLSLIQDNPLEINKRNAEPLLELADRFLMRSPKLLVANVVKNSTEYSKFQVLLLADKYDLEDLIDYSLTLYDSKDDFEDLYYDRELLHKLSDATKGKLFEKYFGDAMNAYDLLLEKQRRLAEEAKRKKMKKPNPPEPSMYEKAFAKSDKTDAILVVDGKKLHVNKALLSYHSDYFNTLFNSNFMEKSMEEIEIKDVKIEDFATLLSLVHDNHIVPETGSIKTRKEVDLSAICDLIASASSRGAFPRRLAAKIESRVDVLTRGRYYPEYISNSLRANLFDETPFRHNLAQVLYNLTARLPSNLYYRELDEIDLSVSSDPSVWAEAFKKFSESTSRYPIYVDSENSYSAPIEGRTNCALLTFFDVEAEHVLLARIHKSDQLELDAMQSHLQLFAKSRMFATFDRETMLEAMLGGGSRITNLQIRGESLQRAAARVGIRLHKGQTMTDWSRHCLRGDQLEYAAMDAVVLHHIREGQISTAVACQSNDPTPSAAIHQSTSLSSKISNFPHIFTM</sequence>
<dbReference type="SMART" id="SM00225">
    <property type="entry name" value="BTB"/>
    <property type="match status" value="2"/>
</dbReference>